<keyword evidence="3" id="KW-1185">Reference proteome</keyword>
<sequence>MCTFSTMTKELLTMRDWLQDHNCRVVAMESTGVYWKPIFNLLEGDFEVLLVNPTHIKHVPGRKTDIKDCEWIAQLLEHGLLRGSFIPPMAIRDLRDLTRYRRQLVNDRTSEVNRLQKVLETANIKLASVATDVMGKSG</sequence>
<dbReference type="Pfam" id="PF01548">
    <property type="entry name" value="DEDD_Tnp_IS110"/>
    <property type="match status" value="1"/>
</dbReference>
<gene>
    <name evidence="2" type="ORF">HKBW3S33_00686</name>
</gene>
<evidence type="ECO:0000259" key="1">
    <source>
        <dbReference type="Pfam" id="PF01548"/>
    </source>
</evidence>
<evidence type="ECO:0000313" key="2">
    <source>
        <dbReference type="EMBL" id="GFP27272.1"/>
    </source>
</evidence>
<feature type="domain" description="Transposase IS110-like N-terminal" evidence="1">
    <location>
        <begin position="4"/>
        <end position="122"/>
    </location>
</feature>
<dbReference type="EMBL" id="BLRY01000024">
    <property type="protein sequence ID" value="GFP27272.1"/>
    <property type="molecule type" value="Genomic_DNA"/>
</dbReference>
<name>A0A6V8P3U6_9ACTN</name>
<dbReference type="GO" id="GO:0006313">
    <property type="term" value="P:DNA transposition"/>
    <property type="evidence" value="ECO:0007669"/>
    <property type="project" value="InterPro"/>
</dbReference>
<accession>A0A6V8P3U6</accession>
<proteinExistence type="predicted"/>
<dbReference type="Proteomes" id="UP000591948">
    <property type="component" value="Unassembled WGS sequence"/>
</dbReference>
<comment type="caution">
    <text evidence="2">The sequence shown here is derived from an EMBL/GenBank/DDBJ whole genome shotgun (WGS) entry which is preliminary data.</text>
</comment>
<organism evidence="2 3">
    <name type="scientific">Candidatus Hakubella thermalkaliphila</name>
    <dbReference type="NCBI Taxonomy" id="2754717"/>
    <lineage>
        <taxon>Bacteria</taxon>
        <taxon>Bacillati</taxon>
        <taxon>Actinomycetota</taxon>
        <taxon>Actinomycetota incertae sedis</taxon>
        <taxon>Candidatus Hakubellales</taxon>
        <taxon>Candidatus Hakubellaceae</taxon>
        <taxon>Candidatus Hakubella</taxon>
    </lineage>
</organism>
<dbReference type="PANTHER" id="PTHR33055:SF15">
    <property type="entry name" value="TRANSPOSASE-RELATED"/>
    <property type="match status" value="1"/>
</dbReference>
<dbReference type="AlphaFoldDB" id="A0A6V8P3U6"/>
<feature type="non-terminal residue" evidence="2">
    <location>
        <position position="138"/>
    </location>
</feature>
<dbReference type="InterPro" id="IPR047650">
    <property type="entry name" value="Transpos_IS110"/>
</dbReference>
<dbReference type="InterPro" id="IPR002525">
    <property type="entry name" value="Transp_IS110-like_N"/>
</dbReference>
<dbReference type="GO" id="GO:0003677">
    <property type="term" value="F:DNA binding"/>
    <property type="evidence" value="ECO:0007669"/>
    <property type="project" value="InterPro"/>
</dbReference>
<dbReference type="PANTHER" id="PTHR33055">
    <property type="entry name" value="TRANSPOSASE FOR INSERTION SEQUENCE ELEMENT IS1111A"/>
    <property type="match status" value="1"/>
</dbReference>
<evidence type="ECO:0000313" key="3">
    <source>
        <dbReference type="Proteomes" id="UP000591948"/>
    </source>
</evidence>
<dbReference type="GO" id="GO:0004803">
    <property type="term" value="F:transposase activity"/>
    <property type="evidence" value="ECO:0007669"/>
    <property type="project" value="InterPro"/>
</dbReference>
<protein>
    <recommendedName>
        <fullName evidence="1">Transposase IS110-like N-terminal domain-containing protein</fullName>
    </recommendedName>
</protein>
<reference evidence="2 3" key="1">
    <citation type="journal article" date="2020" name="Front. Microbiol.">
        <title>Single-cell genomics of novel Actinobacteria with the Wood-Ljungdahl pathway discovered in a serpentinizing system.</title>
        <authorList>
            <person name="Merino N."/>
            <person name="Kawai M."/>
            <person name="Boyd E.S."/>
            <person name="Colman D.R."/>
            <person name="McGlynn S.E."/>
            <person name="Nealson K.H."/>
            <person name="Kurokawa K."/>
            <person name="Hongoh Y."/>
        </authorList>
    </citation>
    <scope>NUCLEOTIDE SEQUENCE [LARGE SCALE GENOMIC DNA]</scope>
    <source>
        <strain evidence="2 3">S33</strain>
    </source>
</reference>